<keyword evidence="1" id="KW-1133">Transmembrane helix</keyword>
<dbReference type="EMBL" id="QOUW02000007">
    <property type="protein sequence ID" value="RIW17896.1"/>
    <property type="molecule type" value="Genomic_DNA"/>
</dbReference>
<gene>
    <name evidence="2" type="ORF">DS957_003780</name>
</gene>
<name>A0A8B3DT79_VIBHA</name>
<organism evidence="2 3">
    <name type="scientific">Vibrio harveyi</name>
    <name type="common">Beneckea harveyi</name>
    <dbReference type="NCBI Taxonomy" id="669"/>
    <lineage>
        <taxon>Bacteria</taxon>
        <taxon>Pseudomonadati</taxon>
        <taxon>Pseudomonadota</taxon>
        <taxon>Gammaproteobacteria</taxon>
        <taxon>Vibrionales</taxon>
        <taxon>Vibrionaceae</taxon>
        <taxon>Vibrio</taxon>
    </lineage>
</organism>
<protein>
    <submittedName>
        <fullName evidence="2">Uncharacterized protein</fullName>
    </submittedName>
</protein>
<feature type="transmembrane region" description="Helical" evidence="1">
    <location>
        <begin position="6"/>
        <end position="22"/>
    </location>
</feature>
<reference evidence="2 3" key="1">
    <citation type="submission" date="2018-08" db="EMBL/GenBank/DDBJ databases">
        <title>Vibrio harveyi strains pathogenic to white snook Centropomus viridis Lockington (1877) and potential probiotic bacteria.</title>
        <authorList>
            <person name="Soto-Rodriguez S."/>
            <person name="Gomez-Gil B."/>
            <person name="Lozano-Olvera R."/>
        </authorList>
    </citation>
    <scope>NUCLEOTIDE SEQUENCE [LARGE SCALE GENOMIC DNA]</scope>
    <source>
        <strain evidence="2 3">CAIM 1508</strain>
    </source>
</reference>
<evidence type="ECO:0000256" key="1">
    <source>
        <dbReference type="SAM" id="Phobius"/>
    </source>
</evidence>
<proteinExistence type="predicted"/>
<evidence type="ECO:0000313" key="2">
    <source>
        <dbReference type="EMBL" id="RIW17896.1"/>
    </source>
</evidence>
<evidence type="ECO:0000313" key="3">
    <source>
        <dbReference type="Proteomes" id="UP000253437"/>
    </source>
</evidence>
<dbReference type="AlphaFoldDB" id="A0A8B3DT79"/>
<accession>A0A8B3DT79</accession>
<dbReference type="RefSeq" id="WP_114091708.1">
    <property type="nucleotide sequence ID" value="NZ_QOUW02000007.1"/>
</dbReference>
<comment type="caution">
    <text evidence="2">The sequence shown here is derived from an EMBL/GenBank/DDBJ whole genome shotgun (WGS) entry which is preliminary data.</text>
</comment>
<dbReference type="Proteomes" id="UP000253437">
    <property type="component" value="Unassembled WGS sequence"/>
</dbReference>
<keyword evidence="1" id="KW-0812">Transmembrane</keyword>
<keyword evidence="1" id="KW-0472">Membrane</keyword>
<sequence length="119" mass="13890">MVSYEILAGVASAALLFGWLYYQEYQRHKKTDAYAREATSFYVSKVTPFEPSAPILWMYECCNTFVLFNQVRQRGFEFFLMEDDVIKARFTVPQHQVGTAVTYFNHSGCPIRDFDPVEF</sequence>